<feature type="region of interest" description="Disordered" evidence="2">
    <location>
        <begin position="111"/>
        <end position="185"/>
    </location>
</feature>
<feature type="transmembrane region" description="Helical" evidence="3">
    <location>
        <begin position="6"/>
        <end position="29"/>
    </location>
</feature>
<evidence type="ECO:0000256" key="1">
    <source>
        <dbReference type="PROSITE-ProRule" id="PRU00175"/>
    </source>
</evidence>
<comment type="caution">
    <text evidence="5">The sequence shown here is derived from an EMBL/GenBank/DDBJ whole genome shotgun (WGS) entry which is preliminary data.</text>
</comment>
<evidence type="ECO:0000313" key="6">
    <source>
        <dbReference type="Proteomes" id="UP000247233"/>
    </source>
</evidence>
<dbReference type="GO" id="GO:0005737">
    <property type="term" value="C:cytoplasm"/>
    <property type="evidence" value="ECO:0007669"/>
    <property type="project" value="TreeGrafter"/>
</dbReference>
<dbReference type="GO" id="GO:0061630">
    <property type="term" value="F:ubiquitin protein ligase activity"/>
    <property type="evidence" value="ECO:0007669"/>
    <property type="project" value="TreeGrafter"/>
</dbReference>
<protein>
    <recommendedName>
        <fullName evidence="4">RING-type domain-containing protein</fullName>
    </recommendedName>
</protein>
<dbReference type="PANTHER" id="PTHR22765">
    <property type="entry name" value="RING FINGER AND PROTEASE ASSOCIATED DOMAIN-CONTAINING"/>
    <property type="match status" value="1"/>
</dbReference>
<dbReference type="EMBL" id="MSFL01000008">
    <property type="protein sequence ID" value="PWY86057.1"/>
    <property type="molecule type" value="Genomic_DNA"/>
</dbReference>
<dbReference type="Pfam" id="PF13639">
    <property type="entry name" value="zf-RING_2"/>
    <property type="match status" value="1"/>
</dbReference>
<keyword evidence="3" id="KW-0812">Transmembrane</keyword>
<name>A0A317WLX8_9EURO</name>
<organism evidence="5 6">
    <name type="scientific">Aspergillus heteromorphus CBS 117.55</name>
    <dbReference type="NCBI Taxonomy" id="1448321"/>
    <lineage>
        <taxon>Eukaryota</taxon>
        <taxon>Fungi</taxon>
        <taxon>Dikarya</taxon>
        <taxon>Ascomycota</taxon>
        <taxon>Pezizomycotina</taxon>
        <taxon>Eurotiomycetes</taxon>
        <taxon>Eurotiomycetidae</taxon>
        <taxon>Eurotiales</taxon>
        <taxon>Aspergillaceae</taxon>
        <taxon>Aspergillus</taxon>
        <taxon>Aspergillus subgen. Circumdati</taxon>
    </lineage>
</organism>
<evidence type="ECO:0000259" key="4">
    <source>
        <dbReference type="PROSITE" id="PS50089"/>
    </source>
</evidence>
<dbReference type="Proteomes" id="UP000247233">
    <property type="component" value="Unassembled WGS sequence"/>
</dbReference>
<dbReference type="GO" id="GO:0008270">
    <property type="term" value="F:zinc ion binding"/>
    <property type="evidence" value="ECO:0007669"/>
    <property type="project" value="UniProtKB-KW"/>
</dbReference>
<reference evidence="5 6" key="1">
    <citation type="submission" date="2016-12" db="EMBL/GenBank/DDBJ databases">
        <title>The genomes of Aspergillus section Nigri reveals drivers in fungal speciation.</title>
        <authorList>
            <consortium name="DOE Joint Genome Institute"/>
            <person name="Vesth T.C."/>
            <person name="Nybo J."/>
            <person name="Theobald S."/>
            <person name="Brandl J."/>
            <person name="Frisvad J.C."/>
            <person name="Nielsen K.F."/>
            <person name="Lyhne E.K."/>
            <person name="Kogle M.E."/>
            <person name="Kuo A."/>
            <person name="Riley R."/>
            <person name="Clum A."/>
            <person name="Nolan M."/>
            <person name="Lipzen A."/>
            <person name="Salamov A."/>
            <person name="Henrissat B."/>
            <person name="Wiebenga A."/>
            <person name="De Vries R.P."/>
            <person name="Grigoriev I.V."/>
            <person name="Mortensen U.H."/>
            <person name="Andersen M.R."/>
            <person name="Baker S.E."/>
        </authorList>
    </citation>
    <scope>NUCLEOTIDE SEQUENCE [LARGE SCALE GENOMIC DNA]</scope>
    <source>
        <strain evidence="5 6">CBS 117.55</strain>
    </source>
</reference>
<keyword evidence="1" id="KW-0863">Zinc-finger</keyword>
<proteinExistence type="predicted"/>
<evidence type="ECO:0000256" key="2">
    <source>
        <dbReference type="SAM" id="MobiDB-lite"/>
    </source>
</evidence>
<dbReference type="InterPro" id="IPR051826">
    <property type="entry name" value="E3_ubiquitin-ligase_domain"/>
</dbReference>
<accession>A0A317WLX8</accession>
<keyword evidence="1" id="KW-0479">Metal-binding</keyword>
<keyword evidence="3" id="KW-0472">Membrane</keyword>
<dbReference type="InterPro" id="IPR013083">
    <property type="entry name" value="Znf_RING/FYVE/PHD"/>
</dbReference>
<dbReference type="CDD" id="cd16454">
    <property type="entry name" value="RING-H2_PA-TM-RING"/>
    <property type="match status" value="1"/>
</dbReference>
<dbReference type="SMART" id="SM00184">
    <property type="entry name" value="RING"/>
    <property type="match status" value="1"/>
</dbReference>
<dbReference type="PROSITE" id="PS50089">
    <property type="entry name" value="ZF_RING_2"/>
    <property type="match status" value="1"/>
</dbReference>
<dbReference type="GO" id="GO:0006511">
    <property type="term" value="P:ubiquitin-dependent protein catabolic process"/>
    <property type="evidence" value="ECO:0007669"/>
    <property type="project" value="TreeGrafter"/>
</dbReference>
<feature type="domain" description="RING-type" evidence="4">
    <location>
        <begin position="190"/>
        <end position="232"/>
    </location>
</feature>
<dbReference type="AlphaFoldDB" id="A0A317WLX8"/>
<dbReference type="GeneID" id="37067525"/>
<dbReference type="SUPFAM" id="SSF57850">
    <property type="entry name" value="RING/U-box"/>
    <property type="match status" value="1"/>
</dbReference>
<dbReference type="PANTHER" id="PTHR22765:SF434">
    <property type="entry name" value="GB|AAD18119.1-RELATED"/>
    <property type="match status" value="1"/>
</dbReference>
<evidence type="ECO:0000256" key="3">
    <source>
        <dbReference type="SAM" id="Phobius"/>
    </source>
</evidence>
<dbReference type="RefSeq" id="XP_025400609.1">
    <property type="nucleotide sequence ID" value="XM_025545288.1"/>
</dbReference>
<dbReference type="VEuPathDB" id="FungiDB:BO70DRAFT_378729"/>
<keyword evidence="3" id="KW-1133">Transmembrane helix</keyword>
<keyword evidence="1" id="KW-0862">Zinc</keyword>
<feature type="compositionally biased region" description="Pro residues" evidence="2">
    <location>
        <begin position="159"/>
        <end position="173"/>
    </location>
</feature>
<sequence length="266" mass="29414">MVEVSSAALLGYLAPVCVAFVFFGAWVFVSARRRRRFFRYQYDDVEAARHPVILQRVVEERFPTVKYKVWLEGRGSKGVVKMKWREDMRWRLSWRVRRERRMVEVSAIGPRIGTPVSAGAGAGAGAGPSHGVPTSTAAAESTTPPSPNQNNSTNHAQNPPSPKPTTSPSPSPSPETNTNTDTDTDTENICSICIDPFSAEDDIRELTCGHIFHASCLDPWLTRRRACCPMCKMGVSGARVIRCQFARLSVPEAVLIRGDLYSRAAF</sequence>
<dbReference type="InterPro" id="IPR001841">
    <property type="entry name" value="Znf_RING"/>
</dbReference>
<dbReference type="Gene3D" id="3.30.40.10">
    <property type="entry name" value="Zinc/RING finger domain, C3HC4 (zinc finger)"/>
    <property type="match status" value="1"/>
</dbReference>
<dbReference type="OrthoDB" id="8062037at2759"/>
<gene>
    <name evidence="5" type="ORF">BO70DRAFT_378729</name>
</gene>
<keyword evidence="6" id="KW-1185">Reference proteome</keyword>
<evidence type="ECO:0000313" key="5">
    <source>
        <dbReference type="EMBL" id="PWY86057.1"/>
    </source>
</evidence>
<dbReference type="STRING" id="1448321.A0A317WLX8"/>
<feature type="compositionally biased region" description="Low complexity" evidence="2">
    <location>
        <begin position="133"/>
        <end position="154"/>
    </location>
</feature>